<sequence>MPKAFVIIGLSVLGPVLCIVGCVVLACVLLKKQKRKVRPHISVATKSAAPDDHLHHPPAPPPPPPLAPLVILPAPLQPQSPPQPPHAINGGVYRTHDISVQSYPTLPTDSQSYPSSSSAPPYPTNPPSYGPNPSVYYDSVE</sequence>
<dbReference type="Proteomes" id="UP000887579">
    <property type="component" value="Unplaced"/>
</dbReference>
<protein>
    <submittedName>
        <fullName evidence="2">Uncharacterized protein</fullName>
    </submittedName>
</protein>
<proteinExistence type="predicted"/>
<organism evidence="1 2">
    <name type="scientific">Panagrolaimus sp. ES5</name>
    <dbReference type="NCBI Taxonomy" id="591445"/>
    <lineage>
        <taxon>Eukaryota</taxon>
        <taxon>Metazoa</taxon>
        <taxon>Ecdysozoa</taxon>
        <taxon>Nematoda</taxon>
        <taxon>Chromadorea</taxon>
        <taxon>Rhabditida</taxon>
        <taxon>Tylenchina</taxon>
        <taxon>Panagrolaimomorpha</taxon>
        <taxon>Panagrolaimoidea</taxon>
        <taxon>Panagrolaimidae</taxon>
        <taxon>Panagrolaimus</taxon>
    </lineage>
</organism>
<dbReference type="WBParaSite" id="ES5_v2.g25626.t1">
    <property type="protein sequence ID" value="ES5_v2.g25626.t1"/>
    <property type="gene ID" value="ES5_v2.g25626"/>
</dbReference>
<evidence type="ECO:0000313" key="2">
    <source>
        <dbReference type="WBParaSite" id="ES5_v2.g25626.t1"/>
    </source>
</evidence>
<name>A0AC34G7I7_9BILA</name>
<reference evidence="2" key="1">
    <citation type="submission" date="2022-11" db="UniProtKB">
        <authorList>
            <consortium name="WormBaseParasite"/>
        </authorList>
    </citation>
    <scope>IDENTIFICATION</scope>
</reference>
<accession>A0AC34G7I7</accession>
<evidence type="ECO:0000313" key="1">
    <source>
        <dbReference type="Proteomes" id="UP000887579"/>
    </source>
</evidence>